<name>A0A7X0IZ63_9SPHI</name>
<gene>
    <name evidence="2" type="ORF">HDF25_000079</name>
</gene>
<accession>A0A7X0IZ63</accession>
<organism evidence="2 3">
    <name type="scientific">Pedobacter cryoconitis</name>
    <dbReference type="NCBI Taxonomy" id="188932"/>
    <lineage>
        <taxon>Bacteria</taxon>
        <taxon>Pseudomonadati</taxon>
        <taxon>Bacteroidota</taxon>
        <taxon>Sphingobacteriia</taxon>
        <taxon>Sphingobacteriales</taxon>
        <taxon>Sphingobacteriaceae</taxon>
        <taxon>Pedobacter</taxon>
    </lineage>
</organism>
<dbReference type="EMBL" id="JACHCC010000001">
    <property type="protein sequence ID" value="MBB6497955.1"/>
    <property type="molecule type" value="Genomic_DNA"/>
</dbReference>
<comment type="caution">
    <text evidence="2">The sequence shown here is derived from an EMBL/GenBank/DDBJ whole genome shotgun (WGS) entry which is preliminary data.</text>
</comment>
<dbReference type="InterPro" id="IPR018306">
    <property type="entry name" value="Phage_T5_Orf172_DNA-bd"/>
</dbReference>
<feature type="domain" description="Bacteriophage T5 Orf172 DNA-binding" evidence="1">
    <location>
        <begin position="88"/>
        <end position="185"/>
    </location>
</feature>
<protein>
    <recommendedName>
        <fullName evidence="1">Bacteriophage T5 Orf172 DNA-binding domain-containing protein</fullName>
    </recommendedName>
</protein>
<evidence type="ECO:0000259" key="1">
    <source>
        <dbReference type="Pfam" id="PF10544"/>
    </source>
</evidence>
<dbReference type="Pfam" id="PF10544">
    <property type="entry name" value="T5orf172"/>
    <property type="match status" value="1"/>
</dbReference>
<evidence type="ECO:0000313" key="2">
    <source>
        <dbReference type="EMBL" id="MBB6497955.1"/>
    </source>
</evidence>
<proteinExistence type="predicted"/>
<dbReference type="RefSeq" id="WP_184621629.1">
    <property type="nucleotide sequence ID" value="NZ_JACHCC010000001.1"/>
</dbReference>
<sequence>MTIKHLLTKTQESFIKKHKIPMDLLFDAQGEGMTEGLKQLMSEANTVIAYNTVGCSKDDNHNFKTIDGHCPQCETGRIAFLLRERQTGFIYIAGSRKGNLIKIGSTQNVINRIKSLNMPKTMYAGFDDWVLLFDAKTTTQGRTERKIQEKLIENKVVNQYEKSGKLQDAGELYRCSYNKAKDAITTLEGEEQFEFTQIHEKRDLIPDYQFKNLKARISVAAFEA</sequence>
<dbReference type="Proteomes" id="UP000521017">
    <property type="component" value="Unassembled WGS sequence"/>
</dbReference>
<evidence type="ECO:0000313" key="3">
    <source>
        <dbReference type="Proteomes" id="UP000521017"/>
    </source>
</evidence>
<reference evidence="2 3" key="1">
    <citation type="submission" date="2020-08" db="EMBL/GenBank/DDBJ databases">
        <title>Genomic Encyclopedia of Type Strains, Phase IV (KMG-V): Genome sequencing to study the core and pangenomes of soil and plant-associated prokaryotes.</title>
        <authorList>
            <person name="Whitman W."/>
        </authorList>
    </citation>
    <scope>NUCLEOTIDE SEQUENCE [LARGE SCALE GENOMIC DNA]</scope>
    <source>
        <strain evidence="2 3">M2T3</strain>
    </source>
</reference>
<dbReference type="AlphaFoldDB" id="A0A7X0IZ63"/>